<reference evidence="3" key="2">
    <citation type="journal article" date="2017" name="Plant J.">
        <title>Araport11: a complete reannotation of the Arabidopsis thaliana reference genome.</title>
        <authorList>
            <person name="Cheng C.Y."/>
            <person name="Krishnakumar V."/>
            <person name="Chan A.P."/>
            <person name="Thibaud-Nissen F."/>
            <person name="Schobel S."/>
            <person name="Town C.D."/>
        </authorList>
    </citation>
    <scope>GENOME REANNOTATION</scope>
    <source>
        <strain evidence="3">cv. Columbia</strain>
    </source>
</reference>
<evidence type="ECO:0000313" key="1">
    <source>
        <dbReference type="Araport" id="AT4G09589"/>
    </source>
</evidence>
<dbReference type="Proteomes" id="UP000006548">
    <property type="component" value="Chromosome 4"/>
</dbReference>
<sequence length="69" mass="7873">MNSGFFGWRIIQTRKIVIKTMMMKPMIAPQILQAVPPPPPPPPWFPHSLVVIGIMKRIYSNTLPLCFVV</sequence>
<dbReference type="KEGG" id="ath:AT4G09589"/>
<accession>A0A1P8B398</accession>
<dbReference type="InParanoid" id="A0A1P8B398"/>
<keyword evidence="3" id="KW-1185">Reference proteome</keyword>
<proteinExistence type="predicted"/>
<evidence type="ECO:0000313" key="2">
    <source>
        <dbReference type="EMBL" id="ANM66073.1"/>
    </source>
</evidence>
<dbReference type="AlphaFoldDB" id="A0A1P8B398"/>
<evidence type="ECO:0000313" key="3">
    <source>
        <dbReference type="Proteomes" id="UP000006548"/>
    </source>
</evidence>
<dbReference type="GeneID" id="28720082"/>
<reference evidence="2 3" key="1">
    <citation type="journal article" date="1999" name="Nature">
        <title>Sequence and analysis of chromosome 4 of the plant Arabidopsis thaliana.</title>
        <authorList>
            <consortium name="EU"/>
            <consortium name="CSHL and WU Arabidopsis Sequencing Project"/>
            <person name="Mayer K."/>
            <person name="Schuller C."/>
            <person name="Wambutt R."/>
            <person name="Murphy G."/>
            <person name="Volckaert G."/>
            <person name="Pohl T."/>
            <person name="Dusterhoft A."/>
            <person name="Stiekema W."/>
            <person name="Entian K.D."/>
            <person name="Terryn N."/>
            <person name="Harris B."/>
            <person name="Ansorge W."/>
            <person name="Brandt P."/>
            <person name="Grivell L."/>
            <person name="Rieger M."/>
            <person name="Weichselgartner M."/>
            <person name="de Simone V."/>
            <person name="Obermaier B."/>
            <person name="Mache R."/>
            <person name="Muller M."/>
            <person name="Kreis M."/>
            <person name="Delseny M."/>
            <person name="Puigdomenech P."/>
            <person name="Watson M."/>
            <person name="Schmidtheini T."/>
            <person name="Reichert B."/>
            <person name="Portatelle D."/>
            <person name="Perez-Alonso M."/>
            <person name="Boutry M."/>
            <person name="Bancroft I."/>
            <person name="Vos P."/>
            <person name="Hoheisel J."/>
            <person name="Zimmermann W."/>
            <person name="Wedler H."/>
            <person name="Ridley P."/>
            <person name="Langham S.A."/>
            <person name="McCullagh B."/>
            <person name="Bilham L."/>
            <person name="Robben J."/>
            <person name="Van der Schueren J."/>
            <person name="Grymonprez B."/>
            <person name="Chuang Y.J."/>
            <person name="Vandenbussche F."/>
            <person name="Braeken M."/>
            <person name="Weltjens I."/>
            <person name="Voet M."/>
            <person name="Bastiaens I."/>
            <person name="Aert R."/>
            <person name="Defoor E."/>
            <person name="Weitzenegger T."/>
            <person name="Bothe G."/>
            <person name="Ramsperger U."/>
            <person name="Hilbert H."/>
            <person name="Braun M."/>
            <person name="Holzer E."/>
            <person name="Brandt A."/>
            <person name="Peters S."/>
            <person name="van Staveren M."/>
            <person name="Dirske W."/>
            <person name="Mooijman P."/>
            <person name="Klein Lankhorst R."/>
            <person name="Rose M."/>
            <person name="Hauf J."/>
            <person name="Kotter P."/>
            <person name="Berneiser S."/>
            <person name="Hempel S."/>
            <person name="Feldpausch M."/>
            <person name="Lamberth S."/>
            <person name="Van den Daele H."/>
            <person name="De Keyser A."/>
            <person name="Buysshaert C."/>
            <person name="Gielen J."/>
            <person name="Villarroel R."/>
            <person name="De Clercq R."/>
            <person name="Van Montagu M."/>
            <person name="Rogers J."/>
            <person name="Cronin A."/>
            <person name="Quail M."/>
            <person name="Bray-Allen S."/>
            <person name="Clark L."/>
            <person name="Doggett J."/>
            <person name="Hall S."/>
            <person name="Kay M."/>
            <person name="Lennard N."/>
            <person name="McLay K."/>
            <person name="Mayes R."/>
            <person name="Pettett A."/>
            <person name="Rajandream M.A."/>
            <person name="Lyne M."/>
            <person name="Benes V."/>
            <person name="Rechmann S."/>
            <person name="Borkova D."/>
            <person name="Blocker H."/>
            <person name="Scharfe M."/>
            <person name="Grimm M."/>
            <person name="Lohnert T.H."/>
            <person name="Dose S."/>
            <person name="de Haan M."/>
            <person name="Maarse A."/>
            <person name="Schafer M."/>
            <person name="Muller-Auer S."/>
            <person name="Gabel C."/>
            <person name="Fuchs M."/>
            <person name="Fartmann B."/>
            <person name="Granderath K."/>
            <person name="Dauner D."/>
            <person name="Herzl A."/>
            <person name="Neumann S."/>
            <person name="Argiriou A."/>
            <person name="Vitale D."/>
            <person name="Liguori R."/>
            <person name="Piravandi E."/>
            <person name="Massenet O."/>
            <person name="Quigley F."/>
            <person name="Clabauld G."/>
            <person name="Mundlein A."/>
            <person name="Felber R."/>
            <person name="Schnabl S."/>
            <person name="Hiller R."/>
            <person name="Schmidt W."/>
            <person name="Lecharny A."/>
            <person name="Aubourg S."/>
            <person name="Chefdor F."/>
            <person name="Cooke R."/>
            <person name="Berger C."/>
            <person name="Montfort A."/>
            <person name="Casacuberta E."/>
            <person name="Gibbons T."/>
            <person name="Weber N."/>
            <person name="Vandenbol M."/>
            <person name="Bargues M."/>
            <person name="Terol J."/>
            <person name="Torres A."/>
            <person name="Perez-Perez A."/>
            <person name="Purnelle B."/>
            <person name="Bent E."/>
            <person name="Johnson S."/>
            <person name="Tacon D."/>
            <person name="Jesse T."/>
            <person name="Heijnen L."/>
            <person name="Schwarz S."/>
            <person name="Scholler P."/>
            <person name="Heber S."/>
            <person name="Francs P."/>
            <person name="Bielke C."/>
            <person name="Frishman D."/>
            <person name="Haase D."/>
            <person name="Lemcke K."/>
            <person name="Mewes H.W."/>
            <person name="Stocker S."/>
            <person name="Zaccaria P."/>
            <person name="Bevan M."/>
            <person name="Wilson R.K."/>
            <person name="de la Bastide M."/>
            <person name="Habermann K."/>
            <person name="Parnell L."/>
            <person name="Dedhia N."/>
            <person name="Gnoj L."/>
            <person name="Schutz K."/>
            <person name="Huang E."/>
            <person name="Spiegel L."/>
            <person name="Sehkon M."/>
            <person name="Murray J."/>
            <person name="Sheet P."/>
            <person name="Cordes M."/>
            <person name="Abu-Threideh J."/>
            <person name="Stoneking T."/>
            <person name="Kalicki J."/>
            <person name="Graves T."/>
            <person name="Harmon G."/>
            <person name="Edwards J."/>
            <person name="Latreille P."/>
            <person name="Courtney L."/>
            <person name="Cloud J."/>
            <person name="Abbott A."/>
            <person name="Scott K."/>
            <person name="Johnson D."/>
            <person name="Minx P."/>
            <person name="Bentley D."/>
            <person name="Fulton B."/>
            <person name="Miller N."/>
            <person name="Greco T."/>
            <person name="Kemp K."/>
            <person name="Kramer J."/>
            <person name="Fulton L."/>
            <person name="Mardis E."/>
            <person name="Dante M."/>
            <person name="Pepin K."/>
            <person name="Hillier L."/>
            <person name="Nelson J."/>
            <person name="Spieth J."/>
            <person name="Ryan E."/>
            <person name="Andrews S."/>
            <person name="Geisel C."/>
            <person name="Layman D."/>
            <person name="Du H."/>
            <person name="Ali J."/>
            <person name="Berghoff A."/>
            <person name="Jones K."/>
            <person name="Drone K."/>
            <person name="Cotton M."/>
            <person name="Joshu C."/>
            <person name="Antonoiu B."/>
            <person name="Zidanic M."/>
            <person name="Strong C."/>
            <person name="Sun H."/>
            <person name="Lamar B."/>
            <person name="Yordan C."/>
            <person name="Ma P."/>
            <person name="Zhong J."/>
            <person name="Preston R."/>
            <person name="Vil D."/>
            <person name="Shekher M."/>
            <person name="Matero A."/>
            <person name="Shah R."/>
            <person name="Swaby I.K."/>
            <person name="O'Shaughnessy A."/>
            <person name="Rodriguez M."/>
            <person name="Hoffmann J."/>
            <person name="Till S."/>
            <person name="Granat S."/>
            <person name="Shohdy N."/>
            <person name="Hasegawa A."/>
            <person name="Hameed A."/>
            <person name="Lodhi M."/>
            <person name="Johnson A."/>
            <person name="Chen E."/>
            <person name="Marra M."/>
            <person name="Martienssen R."/>
            <person name="McCombie W.R."/>
        </authorList>
    </citation>
    <scope>NUCLEOTIDE SEQUENCE [LARGE SCALE GENOMIC DNA]</scope>
    <source>
        <strain evidence="3">cv. Columbia</strain>
    </source>
</reference>
<dbReference type="RefSeq" id="NP_001327995.1">
    <property type="nucleotide sequence ID" value="NM_001340624.1"/>
</dbReference>
<organism evidence="2 3">
    <name type="scientific">Arabidopsis thaliana</name>
    <name type="common">Mouse-ear cress</name>
    <dbReference type="NCBI Taxonomy" id="3702"/>
    <lineage>
        <taxon>Eukaryota</taxon>
        <taxon>Viridiplantae</taxon>
        <taxon>Streptophyta</taxon>
        <taxon>Embryophyta</taxon>
        <taxon>Tracheophyta</taxon>
        <taxon>Spermatophyta</taxon>
        <taxon>Magnoliopsida</taxon>
        <taxon>eudicotyledons</taxon>
        <taxon>Gunneridae</taxon>
        <taxon>Pentapetalae</taxon>
        <taxon>rosids</taxon>
        <taxon>malvids</taxon>
        <taxon>Brassicales</taxon>
        <taxon>Brassicaceae</taxon>
        <taxon>Camelineae</taxon>
        <taxon>Arabidopsis</taxon>
    </lineage>
</organism>
<name>A0A1P8B398_ARATH</name>
<gene>
    <name evidence="1 2" type="ordered locus">At4g09589</name>
</gene>
<dbReference type="EMBL" id="CP002687">
    <property type="protein sequence ID" value="ANM66073.1"/>
    <property type="molecule type" value="Genomic_DNA"/>
</dbReference>
<dbReference type="Araport" id="AT4G09589"/>
<dbReference type="TAIR" id="AT4G09589"/>
<protein>
    <submittedName>
        <fullName evidence="2">Uncharacterized protein</fullName>
    </submittedName>
</protein>